<feature type="compositionally biased region" description="Basic and acidic residues" evidence="6">
    <location>
        <begin position="548"/>
        <end position="575"/>
    </location>
</feature>
<comment type="similarity">
    <text evidence="2">Belongs to the major facilitator superfamily.</text>
</comment>
<feature type="transmembrane region" description="Helical" evidence="7">
    <location>
        <begin position="172"/>
        <end position="191"/>
    </location>
</feature>
<keyword evidence="10" id="KW-1185">Reference proteome</keyword>
<dbReference type="Proteomes" id="UP001296104">
    <property type="component" value="Unassembled WGS sequence"/>
</dbReference>
<feature type="region of interest" description="Disordered" evidence="6">
    <location>
        <begin position="1"/>
        <end position="72"/>
    </location>
</feature>
<reference evidence="9" key="1">
    <citation type="submission" date="2023-11" db="EMBL/GenBank/DDBJ databases">
        <authorList>
            <person name="Alioto T."/>
            <person name="Alioto T."/>
            <person name="Gomez Garrido J."/>
        </authorList>
    </citation>
    <scope>NUCLEOTIDE SEQUENCE</scope>
</reference>
<comment type="caution">
    <text evidence="9">The sequence shown here is derived from an EMBL/GenBank/DDBJ whole genome shotgun (WGS) entry which is preliminary data.</text>
</comment>
<feature type="transmembrane region" description="Helical" evidence="7">
    <location>
        <begin position="142"/>
        <end position="160"/>
    </location>
</feature>
<dbReference type="CDD" id="cd17323">
    <property type="entry name" value="MFS_Tpo1_MDR_like"/>
    <property type="match status" value="1"/>
</dbReference>
<dbReference type="SUPFAM" id="SSF103473">
    <property type="entry name" value="MFS general substrate transporter"/>
    <property type="match status" value="1"/>
</dbReference>
<evidence type="ECO:0000256" key="3">
    <source>
        <dbReference type="ARBA" id="ARBA00022692"/>
    </source>
</evidence>
<evidence type="ECO:0000256" key="2">
    <source>
        <dbReference type="ARBA" id="ARBA00008335"/>
    </source>
</evidence>
<evidence type="ECO:0000256" key="1">
    <source>
        <dbReference type="ARBA" id="ARBA00004141"/>
    </source>
</evidence>
<accession>A0AAI9E800</accession>
<dbReference type="FunFam" id="1.20.1250.20:FF:000082">
    <property type="entry name" value="MFS multidrug transporter, putative"/>
    <property type="match status" value="1"/>
</dbReference>
<name>A0AAI9E800_9PEZI</name>
<proteinExistence type="inferred from homology"/>
<evidence type="ECO:0000256" key="6">
    <source>
        <dbReference type="SAM" id="MobiDB-lite"/>
    </source>
</evidence>
<evidence type="ECO:0000256" key="4">
    <source>
        <dbReference type="ARBA" id="ARBA00022989"/>
    </source>
</evidence>
<dbReference type="PANTHER" id="PTHR23502:SF74">
    <property type="entry name" value="MAJOR FACILITATOR SUPERFAMILY (MFS) PROFILE DOMAIN-CONTAINING PROTEIN"/>
    <property type="match status" value="1"/>
</dbReference>
<feature type="domain" description="Major facilitator superfamily (MFS) profile" evidence="8">
    <location>
        <begin position="104"/>
        <end position="536"/>
    </location>
</feature>
<dbReference type="Pfam" id="PF07690">
    <property type="entry name" value="MFS_1"/>
    <property type="match status" value="1"/>
</dbReference>
<dbReference type="EMBL" id="CAVMBE010000007">
    <property type="protein sequence ID" value="CAK3860988.1"/>
    <property type="molecule type" value="Genomic_DNA"/>
</dbReference>
<dbReference type="InterPro" id="IPR011701">
    <property type="entry name" value="MFS"/>
</dbReference>
<feature type="transmembrane region" description="Helical" evidence="7">
    <location>
        <begin position="335"/>
        <end position="355"/>
    </location>
</feature>
<evidence type="ECO:0000259" key="8">
    <source>
        <dbReference type="PROSITE" id="PS50850"/>
    </source>
</evidence>
<evidence type="ECO:0000256" key="7">
    <source>
        <dbReference type="SAM" id="Phobius"/>
    </source>
</evidence>
<dbReference type="PROSITE" id="PS50850">
    <property type="entry name" value="MFS"/>
    <property type="match status" value="1"/>
</dbReference>
<feature type="compositionally biased region" description="Low complexity" evidence="6">
    <location>
        <begin position="55"/>
        <end position="67"/>
    </location>
</feature>
<keyword evidence="3 7" id="KW-0812">Transmembrane</keyword>
<dbReference type="PANTHER" id="PTHR23502">
    <property type="entry name" value="MAJOR FACILITATOR SUPERFAMILY"/>
    <property type="match status" value="1"/>
</dbReference>
<feature type="transmembrane region" description="Helical" evidence="7">
    <location>
        <begin position="509"/>
        <end position="532"/>
    </location>
</feature>
<dbReference type="InterPro" id="IPR020846">
    <property type="entry name" value="MFS_dom"/>
</dbReference>
<keyword evidence="5 7" id="KW-0472">Membrane</keyword>
<gene>
    <name evidence="9" type="ORF">LECACI_7A001820</name>
</gene>
<feature type="transmembrane region" description="Helical" evidence="7">
    <location>
        <begin position="444"/>
        <end position="470"/>
    </location>
</feature>
<feature type="region of interest" description="Disordered" evidence="6">
    <location>
        <begin position="548"/>
        <end position="594"/>
    </location>
</feature>
<organism evidence="9 10">
    <name type="scientific">Lecanosticta acicola</name>
    <dbReference type="NCBI Taxonomy" id="111012"/>
    <lineage>
        <taxon>Eukaryota</taxon>
        <taxon>Fungi</taxon>
        <taxon>Dikarya</taxon>
        <taxon>Ascomycota</taxon>
        <taxon>Pezizomycotina</taxon>
        <taxon>Dothideomycetes</taxon>
        <taxon>Dothideomycetidae</taxon>
        <taxon>Mycosphaerellales</taxon>
        <taxon>Mycosphaerellaceae</taxon>
        <taxon>Lecanosticta</taxon>
    </lineage>
</organism>
<evidence type="ECO:0000313" key="9">
    <source>
        <dbReference type="EMBL" id="CAK3860988.1"/>
    </source>
</evidence>
<feature type="compositionally biased region" description="Basic and acidic residues" evidence="6">
    <location>
        <begin position="1"/>
        <end position="10"/>
    </location>
</feature>
<feature type="transmembrane region" description="Helical" evidence="7">
    <location>
        <begin position="104"/>
        <end position="122"/>
    </location>
</feature>
<dbReference type="InterPro" id="IPR036259">
    <property type="entry name" value="MFS_trans_sf"/>
</dbReference>
<feature type="transmembrane region" description="Helical" evidence="7">
    <location>
        <begin position="231"/>
        <end position="254"/>
    </location>
</feature>
<comment type="subcellular location">
    <subcellularLocation>
        <location evidence="1">Membrane</location>
        <topology evidence="1">Multi-pass membrane protein</topology>
    </subcellularLocation>
</comment>
<protein>
    <submittedName>
        <fullName evidence="9">Polyamine transporter 3</fullName>
    </submittedName>
</protein>
<feature type="transmembrane region" description="Helical" evidence="7">
    <location>
        <begin position="415"/>
        <end position="438"/>
    </location>
</feature>
<feature type="transmembrane region" description="Helical" evidence="7">
    <location>
        <begin position="260"/>
        <end position="279"/>
    </location>
</feature>
<dbReference type="AlphaFoldDB" id="A0AAI9E800"/>
<feature type="transmembrane region" description="Helical" evidence="7">
    <location>
        <begin position="197"/>
        <end position="219"/>
    </location>
</feature>
<keyword evidence="4 7" id="KW-1133">Transmembrane helix</keyword>
<feature type="transmembrane region" description="Helical" evidence="7">
    <location>
        <begin position="375"/>
        <end position="394"/>
    </location>
</feature>
<dbReference type="GO" id="GO:0022857">
    <property type="term" value="F:transmembrane transporter activity"/>
    <property type="evidence" value="ECO:0007669"/>
    <property type="project" value="InterPro"/>
</dbReference>
<evidence type="ECO:0000313" key="10">
    <source>
        <dbReference type="Proteomes" id="UP001296104"/>
    </source>
</evidence>
<evidence type="ECO:0000256" key="5">
    <source>
        <dbReference type="ARBA" id="ARBA00023136"/>
    </source>
</evidence>
<dbReference type="Gene3D" id="1.20.1250.20">
    <property type="entry name" value="MFS general substrate transporter like domains"/>
    <property type="match status" value="1"/>
</dbReference>
<dbReference type="GO" id="GO:0005886">
    <property type="term" value="C:plasma membrane"/>
    <property type="evidence" value="ECO:0007669"/>
    <property type="project" value="TreeGrafter"/>
</dbReference>
<sequence>MATSKAEDHPPVIAEVSQGLRGREDAGTVITGENTSSKAELEDDLTRADPARQTSSSSSKSSTSCPSAHDENVAATQEEAYTLVSFSRGDPENPYNWSQKKKTYVLLTCIALVMNSTIGSALPSGASEETAAHFDITNQSLLVLPVSIFLVGYVLGPLVFAPMSESFGRKWVVMGTFITFTAFNLGCALTPTFAGLIIMRLLVGISASTPISVIGGIYADIYGTPKARGRAVTAFMAATTWGPLIGPIISGFVATVSWRWTYWVALIIAGATWPFLIFLPETYGPVLLRRRAERLRAASGDVRVVAPVEMEEKQSWAEFCTVVLTRPVRMFLFEWIVLFSCLYLSVAYAIFYIYFQAYPIIFQGTYGFTAGEEGLTFLPIGVGAVFAGGIYLYWEHYLDKARNRPCPPAWAQKEEYVRLPIACLGAPLFAISLFWLGWTAKPEIHWIVPTLSALPFGIGFLLIFMALINYIVDAYEVFAASAMGAASCSRSIFGVVLPFAARPMYETLGIGWACSLFGFVSIAMGIVPFFFIRYGEQIRANSKWCQELKRQKGEREEERERRQMEGREPEAEGRTGGHHPRVHGDGDGDGEKQV</sequence>
<feature type="compositionally biased region" description="Basic and acidic residues" evidence="6">
    <location>
        <begin position="582"/>
        <end position="594"/>
    </location>
</feature>
<feature type="transmembrane region" description="Helical" evidence="7">
    <location>
        <begin position="477"/>
        <end position="497"/>
    </location>
</feature>